<organism evidence="2 3">
    <name type="scientific">Clathrospora elynae</name>
    <dbReference type="NCBI Taxonomy" id="706981"/>
    <lineage>
        <taxon>Eukaryota</taxon>
        <taxon>Fungi</taxon>
        <taxon>Dikarya</taxon>
        <taxon>Ascomycota</taxon>
        <taxon>Pezizomycotina</taxon>
        <taxon>Dothideomycetes</taxon>
        <taxon>Pleosporomycetidae</taxon>
        <taxon>Pleosporales</taxon>
        <taxon>Diademaceae</taxon>
        <taxon>Clathrospora</taxon>
    </lineage>
</organism>
<evidence type="ECO:0000259" key="1">
    <source>
        <dbReference type="Pfam" id="PF01323"/>
    </source>
</evidence>
<dbReference type="Pfam" id="PF01323">
    <property type="entry name" value="DSBA"/>
    <property type="match status" value="1"/>
</dbReference>
<sequence>MPYESTITFTLDTICPWTYLGFLRLNKALNAYRSANPDAPATFTLRLSPYQLYPGFTQEGEDKYEWYKKEKYNGSEDRMKMYMAYMSNLGREEGIEFDFGGGMVANTLHAHRILLYLQKNKTPGVALKALESLYGEYFCRRAHPSSPQTLLKACRAAGLEDEEAKKLVEDGEMGLRETERAVRVQAVDGVDSVPYIIFEGRKRDFTLVGAKKVEEYAEVLKRVGTEAV</sequence>
<gene>
    <name evidence="2" type="ORF">EJ02DRAFT_426582</name>
</gene>
<dbReference type="AlphaFoldDB" id="A0A6A5SBZ0"/>
<feature type="domain" description="DSBA-like thioredoxin" evidence="1">
    <location>
        <begin position="6"/>
        <end position="220"/>
    </location>
</feature>
<name>A0A6A5SBZ0_9PLEO</name>
<dbReference type="GO" id="GO:0016491">
    <property type="term" value="F:oxidoreductase activity"/>
    <property type="evidence" value="ECO:0007669"/>
    <property type="project" value="InterPro"/>
</dbReference>
<proteinExistence type="predicted"/>
<evidence type="ECO:0000313" key="2">
    <source>
        <dbReference type="EMBL" id="KAF1937483.1"/>
    </source>
</evidence>
<dbReference type="OrthoDB" id="1930760at2759"/>
<protein>
    <submittedName>
        <fullName evidence="2">Thioredoxin-like protein</fullName>
    </submittedName>
</protein>
<dbReference type="InterPro" id="IPR001853">
    <property type="entry name" value="DSBA-like_thioredoxin_dom"/>
</dbReference>
<dbReference type="PANTHER" id="PTHR13887:SF52">
    <property type="entry name" value="DSBA-LIKE THIOREDOXIN DOMAIN-CONTAINING PROTEIN"/>
    <property type="match status" value="1"/>
</dbReference>
<evidence type="ECO:0000313" key="3">
    <source>
        <dbReference type="Proteomes" id="UP000800038"/>
    </source>
</evidence>
<reference evidence="2" key="1">
    <citation type="journal article" date="2020" name="Stud. Mycol.">
        <title>101 Dothideomycetes genomes: a test case for predicting lifestyles and emergence of pathogens.</title>
        <authorList>
            <person name="Haridas S."/>
            <person name="Albert R."/>
            <person name="Binder M."/>
            <person name="Bloem J."/>
            <person name="Labutti K."/>
            <person name="Salamov A."/>
            <person name="Andreopoulos B."/>
            <person name="Baker S."/>
            <person name="Barry K."/>
            <person name="Bills G."/>
            <person name="Bluhm B."/>
            <person name="Cannon C."/>
            <person name="Castanera R."/>
            <person name="Culley D."/>
            <person name="Daum C."/>
            <person name="Ezra D."/>
            <person name="Gonzalez J."/>
            <person name="Henrissat B."/>
            <person name="Kuo A."/>
            <person name="Liang C."/>
            <person name="Lipzen A."/>
            <person name="Lutzoni F."/>
            <person name="Magnuson J."/>
            <person name="Mondo S."/>
            <person name="Nolan M."/>
            <person name="Ohm R."/>
            <person name="Pangilinan J."/>
            <person name="Park H.-J."/>
            <person name="Ramirez L."/>
            <person name="Alfaro M."/>
            <person name="Sun H."/>
            <person name="Tritt A."/>
            <person name="Yoshinaga Y."/>
            <person name="Zwiers L.-H."/>
            <person name="Turgeon B."/>
            <person name="Goodwin S."/>
            <person name="Spatafora J."/>
            <person name="Crous P."/>
            <person name="Grigoriev I."/>
        </authorList>
    </citation>
    <scope>NUCLEOTIDE SEQUENCE</scope>
    <source>
        <strain evidence="2">CBS 161.51</strain>
    </source>
</reference>
<keyword evidence="3" id="KW-1185">Reference proteome</keyword>
<accession>A0A6A5SBZ0</accession>
<dbReference type="InterPro" id="IPR036249">
    <property type="entry name" value="Thioredoxin-like_sf"/>
</dbReference>
<dbReference type="Gene3D" id="3.40.30.10">
    <property type="entry name" value="Glutaredoxin"/>
    <property type="match status" value="1"/>
</dbReference>
<dbReference type="Proteomes" id="UP000800038">
    <property type="component" value="Unassembled WGS sequence"/>
</dbReference>
<dbReference type="EMBL" id="ML976137">
    <property type="protein sequence ID" value="KAF1937483.1"/>
    <property type="molecule type" value="Genomic_DNA"/>
</dbReference>
<dbReference type="SUPFAM" id="SSF52833">
    <property type="entry name" value="Thioredoxin-like"/>
    <property type="match status" value="1"/>
</dbReference>
<dbReference type="PANTHER" id="PTHR13887">
    <property type="entry name" value="GLUTATHIONE S-TRANSFERASE KAPPA"/>
    <property type="match status" value="1"/>
</dbReference>